<keyword evidence="2" id="KW-1185">Reference proteome</keyword>
<evidence type="ECO:0000313" key="1">
    <source>
        <dbReference type="EMBL" id="GBN58680.1"/>
    </source>
</evidence>
<dbReference type="Proteomes" id="UP000499080">
    <property type="component" value="Unassembled WGS sequence"/>
</dbReference>
<dbReference type="AlphaFoldDB" id="A0A4Y2Q715"/>
<dbReference type="OrthoDB" id="6470724at2759"/>
<sequence>MSVLVNSNIESIAGLTHIFHITNGTLQKINTVIDFATRNQSIIIANLINIKLRATPQFELRKILWVAVSSTVGLGVERRHHLQSVCLQDVVSVDQTDDSATLASARFSPKRFSPVWSTKTTSWRQTLGR</sequence>
<gene>
    <name evidence="1" type="ORF">AVEN_191510_1</name>
</gene>
<dbReference type="EMBL" id="BGPR01012979">
    <property type="protein sequence ID" value="GBN58680.1"/>
    <property type="molecule type" value="Genomic_DNA"/>
</dbReference>
<accession>A0A4Y2Q715</accession>
<reference evidence="1 2" key="1">
    <citation type="journal article" date="2019" name="Sci. Rep.">
        <title>Orb-weaving spider Araneus ventricosus genome elucidates the spidroin gene catalogue.</title>
        <authorList>
            <person name="Kono N."/>
            <person name="Nakamura H."/>
            <person name="Ohtoshi R."/>
            <person name="Moran D.A.P."/>
            <person name="Shinohara A."/>
            <person name="Yoshida Y."/>
            <person name="Fujiwara M."/>
            <person name="Mori M."/>
            <person name="Tomita M."/>
            <person name="Arakawa K."/>
        </authorList>
    </citation>
    <scope>NUCLEOTIDE SEQUENCE [LARGE SCALE GENOMIC DNA]</scope>
</reference>
<comment type="caution">
    <text evidence="1">The sequence shown here is derived from an EMBL/GenBank/DDBJ whole genome shotgun (WGS) entry which is preliminary data.</text>
</comment>
<proteinExistence type="predicted"/>
<evidence type="ECO:0000313" key="2">
    <source>
        <dbReference type="Proteomes" id="UP000499080"/>
    </source>
</evidence>
<name>A0A4Y2Q715_ARAVE</name>
<protein>
    <submittedName>
        <fullName evidence="1">Uncharacterized protein</fullName>
    </submittedName>
</protein>
<organism evidence="1 2">
    <name type="scientific">Araneus ventricosus</name>
    <name type="common">Orbweaver spider</name>
    <name type="synonym">Epeira ventricosa</name>
    <dbReference type="NCBI Taxonomy" id="182803"/>
    <lineage>
        <taxon>Eukaryota</taxon>
        <taxon>Metazoa</taxon>
        <taxon>Ecdysozoa</taxon>
        <taxon>Arthropoda</taxon>
        <taxon>Chelicerata</taxon>
        <taxon>Arachnida</taxon>
        <taxon>Araneae</taxon>
        <taxon>Araneomorphae</taxon>
        <taxon>Entelegynae</taxon>
        <taxon>Araneoidea</taxon>
        <taxon>Araneidae</taxon>
        <taxon>Araneus</taxon>
    </lineage>
</organism>